<dbReference type="InterPro" id="IPR052901">
    <property type="entry name" value="Bact_TGase-like"/>
</dbReference>
<feature type="compositionally biased region" description="Low complexity" evidence="1">
    <location>
        <begin position="573"/>
        <end position="593"/>
    </location>
</feature>
<gene>
    <name evidence="4" type="ORF">ACFOUR_18375</name>
</gene>
<evidence type="ECO:0000313" key="5">
    <source>
        <dbReference type="Proteomes" id="UP001595846"/>
    </source>
</evidence>
<dbReference type="PANTHER" id="PTHR42736:SF1">
    <property type="entry name" value="PROTEIN-GLUTAMINE GAMMA-GLUTAMYLTRANSFERASE"/>
    <property type="match status" value="1"/>
</dbReference>
<dbReference type="RefSeq" id="WP_256532598.1">
    <property type="nucleotide sequence ID" value="NZ_CP101824.1"/>
</dbReference>
<dbReference type="EMBL" id="JBHSAQ010000016">
    <property type="protein sequence ID" value="MFC3960322.1"/>
    <property type="molecule type" value="Genomic_DNA"/>
</dbReference>
<name>A0ABD5NTC8_9EURY</name>
<dbReference type="AlphaFoldDB" id="A0ABD5NTC8"/>
<dbReference type="PANTHER" id="PTHR42736">
    <property type="entry name" value="PROTEIN-GLUTAMINE GAMMA-GLUTAMYLTRANSFERASE"/>
    <property type="match status" value="1"/>
</dbReference>
<evidence type="ECO:0000256" key="1">
    <source>
        <dbReference type="SAM" id="MobiDB-lite"/>
    </source>
</evidence>
<dbReference type="SMART" id="SM00460">
    <property type="entry name" value="TGc"/>
    <property type="match status" value="1"/>
</dbReference>
<feature type="transmembrane region" description="Helical" evidence="2">
    <location>
        <begin position="215"/>
        <end position="233"/>
    </location>
</feature>
<feature type="transmembrane region" description="Helical" evidence="2">
    <location>
        <begin position="30"/>
        <end position="50"/>
    </location>
</feature>
<reference evidence="4 5" key="1">
    <citation type="journal article" date="2019" name="Int. J. Syst. Evol. Microbiol.">
        <title>The Global Catalogue of Microorganisms (GCM) 10K type strain sequencing project: providing services to taxonomists for standard genome sequencing and annotation.</title>
        <authorList>
            <consortium name="The Broad Institute Genomics Platform"/>
            <consortium name="The Broad Institute Genome Sequencing Center for Infectious Disease"/>
            <person name="Wu L."/>
            <person name="Ma J."/>
        </authorList>
    </citation>
    <scope>NUCLEOTIDE SEQUENCE [LARGE SCALE GENOMIC DNA]</scope>
    <source>
        <strain evidence="4 5">IBRC-M 10256</strain>
    </source>
</reference>
<comment type="caution">
    <text evidence="4">The sequence shown here is derived from an EMBL/GenBank/DDBJ whole genome shotgun (WGS) entry which is preliminary data.</text>
</comment>
<feature type="region of interest" description="Disordered" evidence="1">
    <location>
        <begin position="525"/>
        <end position="614"/>
    </location>
</feature>
<keyword evidence="2" id="KW-0812">Transmembrane</keyword>
<feature type="compositionally biased region" description="Basic and acidic residues" evidence="1">
    <location>
        <begin position="529"/>
        <end position="547"/>
    </location>
</feature>
<feature type="transmembrane region" description="Helical" evidence="2">
    <location>
        <begin position="87"/>
        <end position="107"/>
    </location>
</feature>
<sequence>MSVATAGVGDRVDRRLSAWLPGDRQPGPTLLRTVALACALGVIGSYVSVLREITRVVGGTDQLLAIVVTAVGIGLLVAPFVSERVVIPLSALAWVGALLLYFSVAGIDLPTLVAQLDSVLSDVLTLARGLNLIRVVEARTMALAYAPVPAFLTWYLALRGRYAAAVVPAGLALCFLVLTGDASMGPTLAGAVAATGTVAFGELARRNAGFEALDVLTIVLVTMILCALFVPFVPGGGESPLVEGSGPGTLEGSIAGTPDRSLISGSVELSPEVRFTIDSEEPAYWRTGIYDRYTGDEWITTGGSTAYDGPLSTPPGRTDRLTQTVTVESPVQVMPAAASARSIDGEMTTFTEVDEHGQIYPSVPLTEGDQYTVESAVIDLDPSRLHSAGSEYPESIAARYLQQSDGQSDAFAARTDAIVEGADSPYETALRIESHLRDSKSYSLDVDRPDGDTASAFLLEMDEGYCVYFATTMVMMLREEGIPARYATGYTEGEQIDGDTWVVRGTDAHAWPEVYFPGVGWVPFEPTPADERDDVHQDRLESARENDNPDVDTDESEPEGPDPSNETQPGENESTTDPTDESPSTGTGNETVGETGGANGGDSSGESGFDVPTPSPEQLAMALLLVLGLAAAGYRSGLSRVVVGTIRLYWQRRSGEPARDAERAYRRLEILLGRRYRPRRPAESPRAYLDALSSEVTLDERVYDVALTRERATYGSGVTPADAEAAIDAVDALVGRYGPTGGRHE</sequence>
<dbReference type="Proteomes" id="UP001595846">
    <property type="component" value="Unassembled WGS sequence"/>
</dbReference>
<organism evidence="4 5">
    <name type="scientific">Halovivax cerinus</name>
    <dbReference type="NCBI Taxonomy" id="1487865"/>
    <lineage>
        <taxon>Archaea</taxon>
        <taxon>Methanobacteriati</taxon>
        <taxon>Methanobacteriota</taxon>
        <taxon>Stenosarchaea group</taxon>
        <taxon>Halobacteria</taxon>
        <taxon>Halobacteriales</taxon>
        <taxon>Natrialbaceae</taxon>
        <taxon>Halovivax</taxon>
    </lineage>
</organism>
<feature type="domain" description="Transglutaminase-like" evidence="3">
    <location>
        <begin position="458"/>
        <end position="528"/>
    </location>
</feature>
<proteinExistence type="predicted"/>
<dbReference type="Gene3D" id="3.10.620.30">
    <property type="match status" value="1"/>
</dbReference>
<feature type="transmembrane region" description="Helical" evidence="2">
    <location>
        <begin position="62"/>
        <end position="81"/>
    </location>
</feature>
<accession>A0ABD5NTC8</accession>
<evidence type="ECO:0000256" key="2">
    <source>
        <dbReference type="SAM" id="Phobius"/>
    </source>
</evidence>
<feature type="compositionally biased region" description="Gly residues" evidence="1">
    <location>
        <begin position="594"/>
        <end position="603"/>
    </location>
</feature>
<keyword evidence="2" id="KW-1133">Transmembrane helix</keyword>
<dbReference type="GeneID" id="73901695"/>
<evidence type="ECO:0000259" key="3">
    <source>
        <dbReference type="SMART" id="SM00460"/>
    </source>
</evidence>
<dbReference type="Pfam" id="PF13559">
    <property type="entry name" value="DUF4129"/>
    <property type="match status" value="1"/>
</dbReference>
<dbReference type="InterPro" id="IPR038765">
    <property type="entry name" value="Papain-like_cys_pep_sf"/>
</dbReference>
<dbReference type="Pfam" id="PF01841">
    <property type="entry name" value="Transglut_core"/>
    <property type="match status" value="1"/>
</dbReference>
<evidence type="ECO:0000313" key="4">
    <source>
        <dbReference type="EMBL" id="MFC3960322.1"/>
    </source>
</evidence>
<keyword evidence="2" id="KW-0472">Membrane</keyword>
<dbReference type="SUPFAM" id="SSF54001">
    <property type="entry name" value="Cysteine proteinases"/>
    <property type="match status" value="1"/>
</dbReference>
<keyword evidence="5" id="KW-1185">Reference proteome</keyword>
<dbReference type="InterPro" id="IPR002931">
    <property type="entry name" value="Transglutaminase-like"/>
</dbReference>
<protein>
    <submittedName>
        <fullName evidence="4">Transglutaminase domain-containing protein</fullName>
    </submittedName>
</protein>
<feature type="transmembrane region" description="Helical" evidence="2">
    <location>
        <begin position="162"/>
        <end position="178"/>
    </location>
</feature>
<feature type="compositionally biased region" description="Acidic residues" evidence="1">
    <location>
        <begin position="548"/>
        <end position="560"/>
    </location>
</feature>
<dbReference type="InterPro" id="IPR025403">
    <property type="entry name" value="TgpA-like_C"/>
</dbReference>